<keyword evidence="1" id="KW-0238">DNA-binding</keyword>
<dbReference type="PANTHER" id="PTHR38600">
    <property type="entry name" value="TRANSCRIPTIONAL REGULATORY PROTEIN"/>
    <property type="match status" value="1"/>
</dbReference>
<dbReference type="RefSeq" id="WP_181554394.1">
    <property type="nucleotide sequence ID" value="NZ_JACDUT010000001.1"/>
</dbReference>
<dbReference type="SMART" id="SM00418">
    <property type="entry name" value="HTH_ARSR"/>
    <property type="match status" value="1"/>
</dbReference>
<dbReference type="InterPro" id="IPR001845">
    <property type="entry name" value="HTH_ArsR_DNA-bd_dom"/>
</dbReference>
<reference evidence="3 4" key="1">
    <citation type="submission" date="2020-07" db="EMBL/GenBank/DDBJ databases">
        <title>Genomic Encyclopedia of Type Strains, Phase IV (KMG-IV): sequencing the most valuable type-strain genomes for metagenomic binning, comparative biology and taxonomic classification.</title>
        <authorList>
            <person name="Goeker M."/>
        </authorList>
    </citation>
    <scope>NUCLEOTIDE SEQUENCE [LARGE SCALE GENOMIC DNA]</scope>
    <source>
        <strain evidence="3 4">DSM 15730</strain>
    </source>
</reference>
<dbReference type="PANTHER" id="PTHR38600:SF2">
    <property type="entry name" value="SLL0088 PROTEIN"/>
    <property type="match status" value="1"/>
</dbReference>
<sequence>MEQTLKITSVLADPTRYHIYEYITKKHKEVSVQEIAEAFNIHPNVARLHLAKLEDVNMLVSETQKTGKGGRPSRLYRLSNDVIQLHFPFRDYQLLSKMAIQALTKLGEAGKQALYETGKTFGKELIKQRLAHDQIPEQLSFSEKITILQEASETAGLYLTSEYDDNEKKLYLHIFNCPFKEIALQQPQMVCHMHHAFLQGMIEVLFDKIELMELENMISGCDCCSYRAMLTK</sequence>
<dbReference type="AlphaFoldDB" id="A0A7V9Z3T4"/>
<feature type="domain" description="HTH arsR-type" evidence="2">
    <location>
        <begin position="6"/>
        <end position="88"/>
    </location>
</feature>
<dbReference type="Pfam" id="PF12840">
    <property type="entry name" value="HTH_20"/>
    <property type="match status" value="1"/>
</dbReference>
<evidence type="ECO:0000313" key="3">
    <source>
        <dbReference type="EMBL" id="MBA2873463.1"/>
    </source>
</evidence>
<dbReference type="Proteomes" id="UP000523087">
    <property type="component" value="Unassembled WGS sequence"/>
</dbReference>
<evidence type="ECO:0000313" key="4">
    <source>
        <dbReference type="Proteomes" id="UP000523087"/>
    </source>
</evidence>
<dbReference type="InterPro" id="IPR011991">
    <property type="entry name" value="ArsR-like_HTH"/>
</dbReference>
<gene>
    <name evidence="3" type="ORF">HNR31_000215</name>
</gene>
<comment type="caution">
    <text evidence="3">The sequence shown here is derived from an EMBL/GenBank/DDBJ whole genome shotgun (WGS) entry which is preliminary data.</text>
</comment>
<protein>
    <submittedName>
        <fullName evidence="3">Putative ArsR family transcriptional regulator</fullName>
    </submittedName>
</protein>
<dbReference type="EMBL" id="JACDUT010000001">
    <property type="protein sequence ID" value="MBA2873463.1"/>
    <property type="molecule type" value="Genomic_DNA"/>
</dbReference>
<dbReference type="CDD" id="cd00090">
    <property type="entry name" value="HTH_ARSR"/>
    <property type="match status" value="1"/>
</dbReference>
<dbReference type="InterPro" id="IPR036390">
    <property type="entry name" value="WH_DNA-bd_sf"/>
</dbReference>
<proteinExistence type="predicted"/>
<accession>A0A7V9Z3T4</accession>
<dbReference type="GO" id="GO:0003700">
    <property type="term" value="F:DNA-binding transcription factor activity"/>
    <property type="evidence" value="ECO:0007669"/>
    <property type="project" value="InterPro"/>
</dbReference>
<dbReference type="InterPro" id="IPR036388">
    <property type="entry name" value="WH-like_DNA-bd_sf"/>
</dbReference>
<organism evidence="3 4">
    <name type="scientific">Thermaerobacillus caldiproteolyticus</name>
    <dbReference type="NCBI Taxonomy" id="247480"/>
    <lineage>
        <taxon>Bacteria</taxon>
        <taxon>Bacillati</taxon>
        <taxon>Bacillota</taxon>
        <taxon>Bacilli</taxon>
        <taxon>Bacillales</taxon>
        <taxon>Anoxybacillaceae</taxon>
        <taxon>Thermaerobacillus</taxon>
    </lineage>
</organism>
<keyword evidence="4" id="KW-1185">Reference proteome</keyword>
<evidence type="ECO:0000259" key="2">
    <source>
        <dbReference type="SMART" id="SM00418"/>
    </source>
</evidence>
<dbReference type="SUPFAM" id="SSF46785">
    <property type="entry name" value="Winged helix' DNA-binding domain"/>
    <property type="match status" value="1"/>
</dbReference>
<dbReference type="Gene3D" id="1.10.10.10">
    <property type="entry name" value="Winged helix-like DNA-binding domain superfamily/Winged helix DNA-binding domain"/>
    <property type="match status" value="1"/>
</dbReference>
<dbReference type="GO" id="GO:0003677">
    <property type="term" value="F:DNA binding"/>
    <property type="evidence" value="ECO:0007669"/>
    <property type="project" value="UniProtKB-KW"/>
</dbReference>
<evidence type="ECO:0000256" key="1">
    <source>
        <dbReference type="ARBA" id="ARBA00023125"/>
    </source>
</evidence>
<dbReference type="Gene3D" id="3.30.1380.20">
    <property type="entry name" value="Trafficking protein particle complex subunit 3"/>
    <property type="match status" value="1"/>
</dbReference>
<name>A0A7V9Z3T4_9BACL</name>